<feature type="compositionally biased region" description="Polar residues" evidence="9">
    <location>
        <begin position="169"/>
        <end position="187"/>
    </location>
</feature>
<dbReference type="Pfam" id="PF00069">
    <property type="entry name" value="Pkinase"/>
    <property type="match status" value="1"/>
</dbReference>
<dbReference type="SUPFAM" id="SSF56112">
    <property type="entry name" value="Protein kinase-like (PK-like)"/>
    <property type="match status" value="1"/>
</dbReference>
<reference evidence="11 12" key="1">
    <citation type="journal article" date="2018" name="PLoS Genet.">
        <title>Repeat elements organise 3D genome structure and mediate transcription in the filamentous fungus Epichloe festucae.</title>
        <authorList>
            <person name="Winter D.J."/>
            <person name="Ganley A.R.D."/>
            <person name="Young C.A."/>
            <person name="Liachko I."/>
            <person name="Schardl C.L."/>
            <person name="Dupont P.Y."/>
            <person name="Berry D."/>
            <person name="Ram A."/>
            <person name="Scott B."/>
            <person name="Cox M.P."/>
        </authorList>
    </citation>
    <scope>NUCLEOTIDE SEQUENCE [LARGE SCALE GENOMIC DNA]</scope>
    <source>
        <strain evidence="11 12">Fl1</strain>
    </source>
</reference>
<dbReference type="GO" id="GO:0005524">
    <property type="term" value="F:ATP binding"/>
    <property type="evidence" value="ECO:0007669"/>
    <property type="project" value="UniProtKB-KW"/>
</dbReference>
<feature type="region of interest" description="Disordered" evidence="9">
    <location>
        <begin position="16"/>
        <end position="38"/>
    </location>
</feature>
<accession>A0A7U3Q1Q6</accession>
<dbReference type="PROSITE" id="PS00108">
    <property type="entry name" value="PROTEIN_KINASE_ST"/>
    <property type="match status" value="1"/>
</dbReference>
<evidence type="ECO:0000256" key="5">
    <source>
        <dbReference type="ARBA" id="ARBA00022777"/>
    </source>
</evidence>
<feature type="compositionally biased region" description="Low complexity" evidence="9">
    <location>
        <begin position="195"/>
        <end position="208"/>
    </location>
</feature>
<evidence type="ECO:0000256" key="1">
    <source>
        <dbReference type="ARBA" id="ARBA00012513"/>
    </source>
</evidence>
<dbReference type="EMBL" id="CP031390">
    <property type="protein sequence ID" value="QPH17362.1"/>
    <property type="molecule type" value="Genomic_DNA"/>
</dbReference>
<evidence type="ECO:0000313" key="11">
    <source>
        <dbReference type="EMBL" id="QPH17362.1"/>
    </source>
</evidence>
<dbReference type="OrthoDB" id="4062651at2759"/>
<feature type="region of interest" description="Disordered" evidence="9">
    <location>
        <begin position="53"/>
        <end position="357"/>
    </location>
</feature>
<feature type="compositionally biased region" description="Basic residues" evidence="9">
    <location>
        <begin position="246"/>
        <end position="255"/>
    </location>
</feature>
<keyword evidence="6" id="KW-0067">ATP-binding</keyword>
<sequence>MPVSLAHLYPWNSPMGSFEDARPMSTSNIAVSPPPSPPAALRHGDVIACGSVKSAPAGLPADFTHNTATPSTFGATQSPSDAPTPMPTPLGYSSPSTAPSDFIPLPHHSSPSPSPSPLHLPPDINDPIFEEGDQCSGTDSPIEPVTPVSGGRHSQDFTTVHHSHYNDYQALSRSKTAQNPPSSTSHKTPLLIPQTSAPTAPFAPSSFADDPPSQQVTEPNPSSHQTPTPIPAPTLRRTGRSSTSNLKRKMSRLFRRSNTTLEKDKEYGMSHSPVPVSGSAPQSSNYLGGNGVTGVTSSRYPNGYKSSTTTRSNSPPSPGSPLEMVQSNRSSTGTNGSLPNPADFGKKNRASTGLTLRGRAVNFVGNTMGRGNRPLNKTPRRASSFDMANRPVAQNVAKHADEEKMYPPERLPWALPPDAGTGAKARRMSLSLPDDFTVDVAELLSEFEYQSKLLGRHGKHLGKGAASKVTLMVRKGCPGELYAVKEFRGKSNRESQQDYEKKIKSEFSIGKSLHHPNIVETIRLCTDHGRWNHVMEYCSEGDLFSLVQKGFLKGEDKKKDRLCLFKQLVQGVNYLHANGIAHRDVKLENLLLTKDSKLKITDFGVSEVFSGTHPGLRESGGQCGQNMGEVRLCPPGICGSEPYIAPEVLEKKHSYDARALDVWGSAIVMIYLTFGGAIWSRAERGNLHYDKLVKGWDKWYGKHPECDACITDTDYPNCYALDVGVNPPALRRILLQMLNPDPSRRITVHEVVNNRWMKNVECCQLESYEDQAQMIDATKKDACQKGSARKIFCHSHLPPKSSGSHSLGKMPGQPGY</sequence>
<evidence type="ECO:0000313" key="12">
    <source>
        <dbReference type="Proteomes" id="UP000594364"/>
    </source>
</evidence>
<evidence type="ECO:0000259" key="10">
    <source>
        <dbReference type="PROSITE" id="PS50011"/>
    </source>
</evidence>
<protein>
    <recommendedName>
        <fullName evidence="1">non-specific serine/threonine protein kinase</fullName>
        <ecNumber evidence="1">2.7.11.1</ecNumber>
    </recommendedName>
</protein>
<feature type="compositionally biased region" description="Polar residues" evidence="9">
    <location>
        <begin position="212"/>
        <end position="227"/>
    </location>
</feature>
<keyword evidence="3" id="KW-0808">Transferase</keyword>
<dbReference type="PANTHER" id="PTHR24343:SF191">
    <property type="entry name" value="SERINE_THREONINE PROTEIN KINASE"/>
    <property type="match status" value="1"/>
</dbReference>
<dbReference type="InterPro" id="IPR000719">
    <property type="entry name" value="Prot_kinase_dom"/>
</dbReference>
<name>A0A7U3Q1Q6_EPIFF</name>
<evidence type="ECO:0000256" key="7">
    <source>
        <dbReference type="ARBA" id="ARBA00047899"/>
    </source>
</evidence>
<comment type="catalytic activity">
    <reaction evidence="8">
        <text>L-seryl-[protein] + ATP = O-phospho-L-seryl-[protein] + ADP + H(+)</text>
        <dbReference type="Rhea" id="RHEA:17989"/>
        <dbReference type="Rhea" id="RHEA-COMP:9863"/>
        <dbReference type="Rhea" id="RHEA-COMP:11604"/>
        <dbReference type="ChEBI" id="CHEBI:15378"/>
        <dbReference type="ChEBI" id="CHEBI:29999"/>
        <dbReference type="ChEBI" id="CHEBI:30616"/>
        <dbReference type="ChEBI" id="CHEBI:83421"/>
        <dbReference type="ChEBI" id="CHEBI:456216"/>
        <dbReference type="EC" id="2.7.11.1"/>
    </reaction>
</comment>
<dbReference type="GO" id="GO:0005829">
    <property type="term" value="C:cytosol"/>
    <property type="evidence" value="ECO:0007669"/>
    <property type="project" value="TreeGrafter"/>
</dbReference>
<dbReference type="GO" id="GO:0004674">
    <property type="term" value="F:protein serine/threonine kinase activity"/>
    <property type="evidence" value="ECO:0007669"/>
    <property type="project" value="UniProtKB-KW"/>
</dbReference>
<dbReference type="AlphaFoldDB" id="A0A7U3Q1Q6"/>
<dbReference type="Gene3D" id="1.10.510.10">
    <property type="entry name" value="Transferase(Phosphotransferase) domain 1"/>
    <property type="match status" value="1"/>
</dbReference>
<gene>
    <name evidence="11" type="ORF">C2857_002205</name>
</gene>
<feature type="region of interest" description="Disordered" evidence="9">
    <location>
        <begin position="795"/>
        <end position="816"/>
    </location>
</feature>
<evidence type="ECO:0000256" key="3">
    <source>
        <dbReference type="ARBA" id="ARBA00022679"/>
    </source>
</evidence>
<evidence type="ECO:0000256" key="4">
    <source>
        <dbReference type="ARBA" id="ARBA00022741"/>
    </source>
</evidence>
<feature type="compositionally biased region" description="Polar residues" evidence="9">
    <location>
        <begin position="279"/>
        <end position="300"/>
    </location>
</feature>
<evidence type="ECO:0000256" key="6">
    <source>
        <dbReference type="ARBA" id="ARBA00022840"/>
    </source>
</evidence>
<feature type="domain" description="Protein kinase" evidence="10">
    <location>
        <begin position="455"/>
        <end position="757"/>
    </location>
</feature>
<dbReference type="Proteomes" id="UP000594364">
    <property type="component" value="Chromosome 6"/>
</dbReference>
<keyword evidence="2" id="KW-0723">Serine/threonine-protein kinase</keyword>
<keyword evidence="5" id="KW-0418">Kinase</keyword>
<organism evidence="11 12">
    <name type="scientific">Epichloe festucae (strain Fl1)</name>
    <dbReference type="NCBI Taxonomy" id="877507"/>
    <lineage>
        <taxon>Eukaryota</taxon>
        <taxon>Fungi</taxon>
        <taxon>Dikarya</taxon>
        <taxon>Ascomycota</taxon>
        <taxon>Pezizomycotina</taxon>
        <taxon>Sordariomycetes</taxon>
        <taxon>Hypocreomycetidae</taxon>
        <taxon>Hypocreales</taxon>
        <taxon>Clavicipitaceae</taxon>
        <taxon>Epichloe</taxon>
    </lineage>
</organism>
<evidence type="ECO:0000256" key="9">
    <source>
        <dbReference type="SAM" id="MobiDB-lite"/>
    </source>
</evidence>
<dbReference type="GO" id="GO:0030003">
    <property type="term" value="P:intracellular monoatomic cation homeostasis"/>
    <property type="evidence" value="ECO:0007669"/>
    <property type="project" value="TreeGrafter"/>
</dbReference>
<proteinExistence type="predicted"/>
<dbReference type="PROSITE" id="PS50011">
    <property type="entry name" value="PROTEIN_KINASE_DOM"/>
    <property type="match status" value="1"/>
</dbReference>
<dbReference type="InterPro" id="IPR008271">
    <property type="entry name" value="Ser/Thr_kinase_AS"/>
</dbReference>
<evidence type="ECO:0000256" key="8">
    <source>
        <dbReference type="ARBA" id="ARBA00048679"/>
    </source>
</evidence>
<keyword evidence="4" id="KW-0547">Nucleotide-binding</keyword>
<comment type="catalytic activity">
    <reaction evidence="7">
        <text>L-threonyl-[protein] + ATP = O-phospho-L-threonyl-[protein] + ADP + H(+)</text>
        <dbReference type="Rhea" id="RHEA:46608"/>
        <dbReference type="Rhea" id="RHEA-COMP:11060"/>
        <dbReference type="Rhea" id="RHEA-COMP:11605"/>
        <dbReference type="ChEBI" id="CHEBI:15378"/>
        <dbReference type="ChEBI" id="CHEBI:30013"/>
        <dbReference type="ChEBI" id="CHEBI:30616"/>
        <dbReference type="ChEBI" id="CHEBI:61977"/>
        <dbReference type="ChEBI" id="CHEBI:456216"/>
        <dbReference type="EC" id="2.7.11.1"/>
    </reaction>
</comment>
<dbReference type="SMART" id="SM00220">
    <property type="entry name" value="S_TKc"/>
    <property type="match status" value="1"/>
</dbReference>
<feature type="compositionally biased region" description="Polar residues" evidence="9">
    <location>
        <begin position="64"/>
        <end position="81"/>
    </location>
</feature>
<feature type="compositionally biased region" description="Polar residues" evidence="9">
    <location>
        <begin position="325"/>
        <end position="338"/>
    </location>
</feature>
<dbReference type="InterPro" id="IPR011009">
    <property type="entry name" value="Kinase-like_dom_sf"/>
</dbReference>
<dbReference type="PANTHER" id="PTHR24343">
    <property type="entry name" value="SERINE/THREONINE KINASE"/>
    <property type="match status" value="1"/>
</dbReference>
<evidence type="ECO:0000256" key="2">
    <source>
        <dbReference type="ARBA" id="ARBA00022527"/>
    </source>
</evidence>
<keyword evidence="12" id="KW-1185">Reference proteome</keyword>
<dbReference type="EC" id="2.7.11.1" evidence="1"/>